<dbReference type="PROSITE" id="PS01108">
    <property type="entry name" value="RIBOSOMAL_L24"/>
    <property type="match status" value="1"/>
</dbReference>
<name>A0ABR8FIN7_9NOST</name>
<organism evidence="1 2">
    <name type="scientific">Anabaena lutea FACHB-196</name>
    <dbReference type="NCBI Taxonomy" id="2692881"/>
    <lineage>
        <taxon>Bacteria</taxon>
        <taxon>Bacillati</taxon>
        <taxon>Cyanobacteriota</taxon>
        <taxon>Cyanophyceae</taxon>
        <taxon>Nostocales</taxon>
        <taxon>Nostocaceae</taxon>
        <taxon>Anabaena</taxon>
    </lineage>
</organism>
<protein>
    <recommendedName>
        <fullName evidence="3">KOW domain-containing protein</fullName>
    </recommendedName>
</protein>
<feature type="non-terminal residue" evidence="1">
    <location>
        <position position="1"/>
    </location>
</feature>
<proteinExistence type="predicted"/>
<dbReference type="SUPFAM" id="SSF50104">
    <property type="entry name" value="Translation proteins SH3-like domain"/>
    <property type="match status" value="1"/>
</dbReference>
<comment type="caution">
    <text evidence="1">The sequence shown here is derived from an EMBL/GenBank/DDBJ whole genome shotgun (WGS) entry which is preliminary data.</text>
</comment>
<reference evidence="1 2" key="1">
    <citation type="journal article" date="2020" name="ISME J.">
        <title>Comparative genomics reveals insights into cyanobacterial evolution and habitat adaptation.</title>
        <authorList>
            <person name="Chen M.Y."/>
            <person name="Teng W.K."/>
            <person name="Zhao L."/>
            <person name="Hu C.X."/>
            <person name="Zhou Y.K."/>
            <person name="Han B.P."/>
            <person name="Song L.R."/>
            <person name="Shu W.S."/>
        </authorList>
    </citation>
    <scope>NUCLEOTIDE SEQUENCE [LARGE SCALE GENOMIC DNA]</scope>
    <source>
        <strain evidence="1 2">FACHB-196</strain>
    </source>
</reference>
<dbReference type="InterPro" id="IPR005825">
    <property type="entry name" value="Ribosomal_uL24_CS"/>
</dbReference>
<accession>A0ABR8FIN7</accession>
<sequence length="103" mass="11557">VYYGTKDEQGKFKIKTIRTTKDEVIGILPGVPSQEITIQMINIVALKESPLTTLQVGDEVVILTGKKKGQKGVVERIDLCCWVKFPKATVAISFYSHHLRKLK</sequence>
<evidence type="ECO:0008006" key="3">
    <source>
        <dbReference type="Google" id="ProtNLM"/>
    </source>
</evidence>
<gene>
    <name evidence="1" type="ORF">H6G59_19145</name>
</gene>
<dbReference type="InterPro" id="IPR008991">
    <property type="entry name" value="Translation_prot_SH3-like_sf"/>
</dbReference>
<evidence type="ECO:0000313" key="2">
    <source>
        <dbReference type="Proteomes" id="UP000640531"/>
    </source>
</evidence>
<dbReference type="Proteomes" id="UP000640531">
    <property type="component" value="Unassembled WGS sequence"/>
</dbReference>
<keyword evidence="2" id="KW-1185">Reference proteome</keyword>
<dbReference type="RefSeq" id="WP_199332077.1">
    <property type="nucleotide sequence ID" value="NZ_JACJST010000019.1"/>
</dbReference>
<dbReference type="EMBL" id="JACJST010000019">
    <property type="protein sequence ID" value="MBD2569974.1"/>
    <property type="molecule type" value="Genomic_DNA"/>
</dbReference>
<evidence type="ECO:0000313" key="1">
    <source>
        <dbReference type="EMBL" id="MBD2569974.1"/>
    </source>
</evidence>